<reference evidence="6 7" key="1">
    <citation type="submission" date="2019-02" db="EMBL/GenBank/DDBJ databases">
        <title>Deep-cultivation of Planctomycetes and their phenomic and genomic characterization uncovers novel biology.</title>
        <authorList>
            <person name="Wiegand S."/>
            <person name="Jogler M."/>
            <person name="Boedeker C."/>
            <person name="Pinto D."/>
            <person name="Vollmers J."/>
            <person name="Rivas-Marin E."/>
            <person name="Kohn T."/>
            <person name="Peeters S.H."/>
            <person name="Heuer A."/>
            <person name="Rast P."/>
            <person name="Oberbeckmann S."/>
            <person name="Bunk B."/>
            <person name="Jeske O."/>
            <person name="Meyerdierks A."/>
            <person name="Storesund J.E."/>
            <person name="Kallscheuer N."/>
            <person name="Luecker S."/>
            <person name="Lage O.M."/>
            <person name="Pohl T."/>
            <person name="Merkel B.J."/>
            <person name="Hornburger P."/>
            <person name="Mueller R.-W."/>
            <person name="Bruemmer F."/>
            <person name="Labrenz M."/>
            <person name="Spormann A.M."/>
            <person name="Op den Camp H."/>
            <person name="Overmann J."/>
            <person name="Amann R."/>
            <person name="Jetten M.S.M."/>
            <person name="Mascher T."/>
            <person name="Medema M.H."/>
            <person name="Devos D.P."/>
            <person name="Kaster A.-K."/>
            <person name="Ovreas L."/>
            <person name="Rohde M."/>
            <person name="Galperin M.Y."/>
            <person name="Jogler C."/>
        </authorList>
    </citation>
    <scope>NUCLEOTIDE SEQUENCE [LARGE SCALE GENOMIC DNA]</scope>
    <source>
        <strain evidence="6 7">ETA_A1</strain>
    </source>
</reference>
<proteinExistence type="predicted"/>
<feature type="repeat" description="TPR" evidence="3">
    <location>
        <begin position="1122"/>
        <end position="1155"/>
    </location>
</feature>
<evidence type="ECO:0000256" key="3">
    <source>
        <dbReference type="PROSITE-ProRule" id="PRU00339"/>
    </source>
</evidence>
<name>A0A517Y261_9BACT</name>
<keyword evidence="2 3" id="KW-0802">TPR repeat</keyword>
<organism evidence="6 7">
    <name type="scientific">Urbifossiella limnaea</name>
    <dbReference type="NCBI Taxonomy" id="2528023"/>
    <lineage>
        <taxon>Bacteria</taxon>
        <taxon>Pseudomonadati</taxon>
        <taxon>Planctomycetota</taxon>
        <taxon>Planctomycetia</taxon>
        <taxon>Gemmatales</taxon>
        <taxon>Gemmataceae</taxon>
        <taxon>Urbifossiella</taxon>
    </lineage>
</organism>
<dbReference type="SMART" id="SM00028">
    <property type="entry name" value="TPR"/>
    <property type="match status" value="7"/>
</dbReference>
<dbReference type="PANTHER" id="PTHR44858:SF1">
    <property type="entry name" value="UDP-N-ACETYLGLUCOSAMINE--PEPTIDE N-ACETYLGLUCOSAMINYLTRANSFERASE SPINDLY-RELATED"/>
    <property type="match status" value="1"/>
</dbReference>
<dbReference type="OrthoDB" id="500003at2"/>
<accession>A0A517Y261</accession>
<evidence type="ECO:0000256" key="1">
    <source>
        <dbReference type="ARBA" id="ARBA00022737"/>
    </source>
</evidence>
<dbReference type="InterPro" id="IPR025662">
    <property type="entry name" value="Sigma_54_int_dom_ATP-bd_1"/>
</dbReference>
<evidence type="ECO:0000313" key="6">
    <source>
        <dbReference type="EMBL" id="QDU23866.1"/>
    </source>
</evidence>
<dbReference type="GO" id="GO:0009279">
    <property type="term" value="C:cell outer membrane"/>
    <property type="evidence" value="ECO:0007669"/>
    <property type="project" value="TreeGrafter"/>
</dbReference>
<dbReference type="PROSITE" id="PS50005">
    <property type="entry name" value="TPR"/>
    <property type="match status" value="2"/>
</dbReference>
<dbReference type="InterPro" id="IPR019734">
    <property type="entry name" value="TPR_rpt"/>
</dbReference>
<dbReference type="Proteomes" id="UP000319576">
    <property type="component" value="Chromosome"/>
</dbReference>
<dbReference type="EMBL" id="CP036273">
    <property type="protein sequence ID" value="QDU23866.1"/>
    <property type="molecule type" value="Genomic_DNA"/>
</dbReference>
<dbReference type="PROSITE" id="PS00675">
    <property type="entry name" value="SIGMA54_INTERACT_1"/>
    <property type="match status" value="1"/>
</dbReference>
<evidence type="ECO:0000259" key="5">
    <source>
        <dbReference type="Pfam" id="PF20703"/>
    </source>
</evidence>
<dbReference type="InterPro" id="IPR050498">
    <property type="entry name" value="Ycf3"/>
</dbReference>
<feature type="compositionally biased region" description="Basic and acidic residues" evidence="4">
    <location>
        <begin position="378"/>
        <end position="389"/>
    </location>
</feature>
<dbReference type="RefSeq" id="WP_145244078.1">
    <property type="nucleotide sequence ID" value="NZ_CP036273.1"/>
</dbReference>
<evidence type="ECO:0000256" key="2">
    <source>
        <dbReference type="ARBA" id="ARBA00022803"/>
    </source>
</evidence>
<dbReference type="InterPro" id="IPR049052">
    <property type="entry name" value="nSTAND1"/>
</dbReference>
<protein>
    <submittedName>
        <fullName evidence="6">Tetratricopeptide repeat protein</fullName>
    </submittedName>
</protein>
<dbReference type="KEGG" id="uli:ETAA1_58760"/>
<dbReference type="Gene3D" id="1.25.40.10">
    <property type="entry name" value="Tetratricopeptide repeat domain"/>
    <property type="match status" value="3"/>
</dbReference>
<feature type="domain" description="Novel STAND NTPase 1" evidence="5">
    <location>
        <begin position="396"/>
        <end position="846"/>
    </location>
</feature>
<evidence type="ECO:0000256" key="4">
    <source>
        <dbReference type="SAM" id="MobiDB-lite"/>
    </source>
</evidence>
<gene>
    <name evidence="6" type="ORF">ETAA1_58760</name>
</gene>
<feature type="region of interest" description="Disordered" evidence="4">
    <location>
        <begin position="378"/>
        <end position="398"/>
    </location>
</feature>
<dbReference type="PANTHER" id="PTHR44858">
    <property type="entry name" value="TETRATRICOPEPTIDE REPEAT PROTEIN 6"/>
    <property type="match status" value="1"/>
</dbReference>
<feature type="repeat" description="TPR" evidence="3">
    <location>
        <begin position="1453"/>
        <end position="1486"/>
    </location>
</feature>
<sequence>MARLACVVQPTPAGVSVTWSDGPAAFAPYELPARPLAAAADAARAALGAVVEGSFTDDGGDGPAAAAALAAAGYGLYQALFKPPAEQMALASEVRKWLDTLQAEGAVEGLEVVAEGGPAVPWNLVYDRRPDPAAFKAGGDDPARWRPFWGLRYDLSGGRRVSPLRRLPVLHNPRVVVVTDPLVLDRLPTESRELAALCQEHGWVQARTRQELADALQAGRPDLLYWLGHTQADPFGLVLGDDAVTPDDLKTMLEGDPFADAGSVFGGVAFLNACGTAVAEKSGSFLDALHPLGLTGYVATEQVTVDTFAAPLGREFLTAFAVRGEPLGKVMRQLRGQVPLGLLYGSYCPSAVHVRREPRAPADAAPIVLTQAAVGTKLRRDPTRAHADTHPLPPQPYRSLQSYGPADRALFAGRDDDTLRFAQLLDEPGTRLVILHGESGVGKTSFLRAGVVPFLERECVGYRFARDRSHGDGDTVLLVRATNDPVAQIAAALTTFCAAPLAHRTPAGAAAAADLPGVLRAAVGERTGRDALRDALRADPGLLGRILADLGRVLPFTPVLVIDQAEEVFTLARTPADEANRTQALEMLRRAAGAPGGFKVVVSLRTEYHGRLTDRLRKGTHPAAGVRDYLLTDFGHEALTEVIRRPTSPTPVEHAAEIPAEKYGFRFADGVAEDIARRTRAYSINRTDSVLPLVQVVCTQLYDRVCARADKAVTAADLNAIGGVEGGMRAHAEALVGHLFPHRADQRAFKRLLADPRTQLFIRQADGTLTTALLPAAFLAQHWRGRMPFEEVLRTAGDGDRRLVRVNSLRIGGDEEEQRYVSLGHDALAKVAARWQEEQRRWAQVRKVAAVAAAVVVVAATVFALQAQAARKETELARTRLAEAERHEKARAQFAALFAKAEQTVTATPAAAVPWDAVAADLRAADALAKADPAAFADWPLKPSADQLLARADAARADKDRREAERMKLTRLGKHHRDAVFFNTRAAGLAEAETHGLVRAAAAAGLKEVGVELAGSGPPGLAPGYFTSDEERLAAYRCYELLLIDAHAVALAAPTPGETTGERKEKVRNALRMLDRADLLLPPGTRTRVGLTRRAEYHTGLGEKAAAEAARTAADATPPVLAADYYLIGLEHHRTEEYTRAIPALGEALRAEPEHYGAQFLLAVCFLQDKRPQDAKLALDRCLGLRSDFLWPLVYRASAEVELGEYTKAEATLKEAIERGAGDDAVLYAARTNRGVLAYKQRNWDAAVADLTAAVALRPDALPARINLALTHSHRAEELPLPAVAWELAPGGTVGFAAAAAGHRHAALDAAADVLDKAIDLQPRVARLYHERVHVHLLRGGAAAAGKDLLLAVQLAPNLGRASTLADDLMAFARLKHQARQFKHASDVYGIVLRLPDTALTREKRALAARHSADALLAGRQYDGAVVAIDLYLSLTPAPEGTALSRTQADRLASALTTRGVILATKKDHRGAIESFTRALVYAPADPEVLTLRGGAYLATGATGLAVADFDEALKDGRTYPDALLGRAEARVRTGQFPEALADAEAAARQAAASTDQPERKRQRYTAARVVALVVLGDPNTDDAPRRVARVAALLRAALADVEPAGRAKFWQDFVLADTALVRLSASDPLAELATEIGARSP</sequence>
<dbReference type="Pfam" id="PF13432">
    <property type="entry name" value="TPR_16"/>
    <property type="match status" value="3"/>
</dbReference>
<dbReference type="SUPFAM" id="SSF48452">
    <property type="entry name" value="TPR-like"/>
    <property type="match status" value="2"/>
</dbReference>
<dbReference type="InterPro" id="IPR011990">
    <property type="entry name" value="TPR-like_helical_dom_sf"/>
</dbReference>
<keyword evidence="7" id="KW-1185">Reference proteome</keyword>
<keyword evidence="1" id="KW-0677">Repeat</keyword>
<evidence type="ECO:0000313" key="7">
    <source>
        <dbReference type="Proteomes" id="UP000319576"/>
    </source>
</evidence>
<dbReference type="GO" id="GO:0046813">
    <property type="term" value="P:receptor-mediated virion attachment to host cell"/>
    <property type="evidence" value="ECO:0007669"/>
    <property type="project" value="TreeGrafter"/>
</dbReference>
<dbReference type="Pfam" id="PF20703">
    <property type="entry name" value="nSTAND1"/>
    <property type="match status" value="1"/>
</dbReference>